<keyword evidence="2" id="KW-1185">Reference proteome</keyword>
<name>A0ABQ0GP48_9PEZI</name>
<protein>
    <submittedName>
        <fullName evidence="1">Uncharacterized protein</fullName>
    </submittedName>
</protein>
<reference evidence="1 2" key="1">
    <citation type="submission" date="2024-09" db="EMBL/GenBank/DDBJ databases">
        <title>Itraconazole resistance in Madurella fahalii resulting from another homologue of gene encoding cytochrome P450 14-alpha sterol demethylase (CYP51).</title>
        <authorList>
            <person name="Yoshioka I."/>
            <person name="Fahal A.H."/>
            <person name="Kaneko S."/>
            <person name="Yaguchi T."/>
        </authorList>
    </citation>
    <scope>NUCLEOTIDE SEQUENCE [LARGE SCALE GENOMIC DNA]</scope>
    <source>
        <strain evidence="1 2">IFM 68171</strain>
    </source>
</reference>
<dbReference type="EMBL" id="BAAFSV010000005">
    <property type="protein sequence ID" value="GAB1319510.1"/>
    <property type="molecule type" value="Genomic_DNA"/>
</dbReference>
<dbReference type="Proteomes" id="UP001628179">
    <property type="component" value="Unassembled WGS sequence"/>
</dbReference>
<dbReference type="RefSeq" id="XP_070921240.1">
    <property type="nucleotide sequence ID" value="XM_071065139.1"/>
</dbReference>
<dbReference type="GeneID" id="98180462"/>
<gene>
    <name evidence="1" type="ORF">MFIFM68171_09720</name>
</gene>
<comment type="caution">
    <text evidence="1">The sequence shown here is derived from an EMBL/GenBank/DDBJ whole genome shotgun (WGS) entry which is preliminary data.</text>
</comment>
<organism evidence="1 2">
    <name type="scientific">Madurella fahalii</name>
    <dbReference type="NCBI Taxonomy" id="1157608"/>
    <lineage>
        <taxon>Eukaryota</taxon>
        <taxon>Fungi</taxon>
        <taxon>Dikarya</taxon>
        <taxon>Ascomycota</taxon>
        <taxon>Pezizomycotina</taxon>
        <taxon>Sordariomycetes</taxon>
        <taxon>Sordariomycetidae</taxon>
        <taxon>Sordariales</taxon>
        <taxon>Sordariales incertae sedis</taxon>
        <taxon>Madurella</taxon>
    </lineage>
</organism>
<evidence type="ECO:0000313" key="1">
    <source>
        <dbReference type="EMBL" id="GAB1319510.1"/>
    </source>
</evidence>
<sequence length="86" mass="9954">MRAATEAQTNGYLFSKLMGYMRRSPDAFRLAAMPDYSRISWLGPDLDIRYIWVIEQVQRGRLRIKHVKSIEMPADGLTKPLLRDVA</sequence>
<accession>A0ABQ0GP48</accession>
<proteinExistence type="predicted"/>
<evidence type="ECO:0000313" key="2">
    <source>
        <dbReference type="Proteomes" id="UP001628179"/>
    </source>
</evidence>